<protein>
    <submittedName>
        <fullName evidence="2">Uncharacterized protein</fullName>
    </submittedName>
</protein>
<sequence length="405" mass="46138">MDVNTNKCSSDRDLVSLVDWAEEDPTVFINFHRPDKNIFNCYDGKNLIYWLNQPNNIMANWIRNNPDEPIDDMGYGGKPGNKKYYRLYTGEYLKENKYVKNLRKDTRYADYSLYDANYIGTERLGNLQGRFGVSDLHGQLPKESIYEIIKRTNKTELLQGAIENSDYKLIKKLMIQLTLKDLRKTKPLSIASHNLKMLKYLLSPTLTPEGGLTLKDVRRSNIIGKADIKMLKYLLSPKLTPEGGLTLKDVRKADLLPLGNINLIYYLLSPTLTPEGGLTLEDIRDSNIINALSYTGGIEILKYLLSPTLTPEGGLTLEDLRNSNILEDAADHRNVSLIYYLLSPTLTPEGGFTLEDIQNKDGNWLLKTLMKRMVAYLIGHLVRICLASLVLGIKKEDLLRQKFQI</sequence>
<dbReference type="EMBL" id="MK500334">
    <property type="protein sequence ID" value="QBK86519.1"/>
    <property type="molecule type" value="Genomic_DNA"/>
</dbReference>
<organism evidence="2">
    <name type="scientific">Marseillevirus LCMAC102</name>
    <dbReference type="NCBI Taxonomy" id="2506603"/>
    <lineage>
        <taxon>Viruses</taxon>
        <taxon>Varidnaviria</taxon>
        <taxon>Bamfordvirae</taxon>
        <taxon>Nucleocytoviricota</taxon>
        <taxon>Megaviricetes</taxon>
        <taxon>Pimascovirales</taxon>
        <taxon>Pimascovirales incertae sedis</taxon>
        <taxon>Marseilleviridae</taxon>
    </lineage>
</organism>
<keyword evidence="1" id="KW-0812">Transmembrane</keyword>
<name>A0A481YTU9_9VIRU</name>
<accession>A0A481YTU9</accession>
<keyword evidence="1" id="KW-0472">Membrane</keyword>
<reference evidence="2" key="1">
    <citation type="journal article" date="2019" name="MBio">
        <title>Virus Genomes from Deep Sea Sediments Expand the Ocean Megavirome and Support Independent Origins of Viral Gigantism.</title>
        <authorList>
            <person name="Backstrom D."/>
            <person name="Yutin N."/>
            <person name="Jorgensen S.L."/>
            <person name="Dharamshi J."/>
            <person name="Homa F."/>
            <person name="Zaremba-Niedwiedzka K."/>
            <person name="Spang A."/>
            <person name="Wolf Y.I."/>
            <person name="Koonin E.V."/>
            <person name="Ettema T.J."/>
        </authorList>
    </citation>
    <scope>NUCLEOTIDE SEQUENCE</scope>
</reference>
<gene>
    <name evidence="2" type="ORF">LCMAC102_03140</name>
</gene>
<proteinExistence type="predicted"/>
<keyword evidence="1" id="KW-1133">Transmembrane helix</keyword>
<evidence type="ECO:0000313" key="2">
    <source>
        <dbReference type="EMBL" id="QBK86519.1"/>
    </source>
</evidence>
<feature type="transmembrane region" description="Helical" evidence="1">
    <location>
        <begin position="373"/>
        <end position="393"/>
    </location>
</feature>
<evidence type="ECO:0000256" key="1">
    <source>
        <dbReference type="SAM" id="Phobius"/>
    </source>
</evidence>